<evidence type="ECO:0000313" key="2">
    <source>
        <dbReference type="EMBL" id="GAI82881.1"/>
    </source>
</evidence>
<gene>
    <name evidence="2" type="ORF">S12H4_24929</name>
</gene>
<evidence type="ECO:0000256" key="1">
    <source>
        <dbReference type="SAM" id="Phobius"/>
    </source>
</evidence>
<feature type="non-terminal residue" evidence="2">
    <location>
        <position position="1"/>
    </location>
</feature>
<feature type="transmembrane region" description="Helical" evidence="1">
    <location>
        <begin position="12"/>
        <end position="37"/>
    </location>
</feature>
<dbReference type="EMBL" id="BARW01013716">
    <property type="protein sequence ID" value="GAI82881.1"/>
    <property type="molecule type" value="Genomic_DNA"/>
</dbReference>
<feature type="transmembrane region" description="Helical" evidence="1">
    <location>
        <begin position="83"/>
        <end position="102"/>
    </location>
</feature>
<protein>
    <submittedName>
        <fullName evidence="2">Uncharacterized protein</fullName>
    </submittedName>
</protein>
<dbReference type="AlphaFoldDB" id="X1SUQ7"/>
<sequence length="108" mass="11421">ANKHATLKDNGAFTFLIPFTMAIVISITLLVVGAFVVGTVSKTLTDTYPKNVAGDWRDRSENASVNLTGNITTGFANVVDIEIVVMIITGLSMAIFAIMAIGTRKGGM</sequence>
<organism evidence="2">
    <name type="scientific">marine sediment metagenome</name>
    <dbReference type="NCBI Taxonomy" id="412755"/>
    <lineage>
        <taxon>unclassified sequences</taxon>
        <taxon>metagenomes</taxon>
        <taxon>ecological metagenomes</taxon>
    </lineage>
</organism>
<proteinExistence type="predicted"/>
<name>X1SUQ7_9ZZZZ</name>
<keyword evidence="1" id="KW-1133">Transmembrane helix</keyword>
<keyword evidence="1" id="KW-0812">Transmembrane</keyword>
<reference evidence="2" key="1">
    <citation type="journal article" date="2014" name="Front. Microbiol.">
        <title>High frequency of phylogenetically diverse reductive dehalogenase-homologous genes in deep subseafloor sedimentary metagenomes.</title>
        <authorList>
            <person name="Kawai M."/>
            <person name="Futagami T."/>
            <person name="Toyoda A."/>
            <person name="Takaki Y."/>
            <person name="Nishi S."/>
            <person name="Hori S."/>
            <person name="Arai W."/>
            <person name="Tsubouchi T."/>
            <person name="Morono Y."/>
            <person name="Uchiyama I."/>
            <person name="Ito T."/>
            <person name="Fujiyama A."/>
            <person name="Inagaki F."/>
            <person name="Takami H."/>
        </authorList>
    </citation>
    <scope>NUCLEOTIDE SEQUENCE</scope>
    <source>
        <strain evidence="2">Expedition CK06-06</strain>
    </source>
</reference>
<accession>X1SUQ7</accession>
<comment type="caution">
    <text evidence="2">The sequence shown here is derived from an EMBL/GenBank/DDBJ whole genome shotgun (WGS) entry which is preliminary data.</text>
</comment>
<keyword evidence="1" id="KW-0472">Membrane</keyword>